<evidence type="ECO:0000259" key="6">
    <source>
        <dbReference type="Pfam" id="PF08281"/>
    </source>
</evidence>
<evidence type="ECO:0000313" key="7">
    <source>
        <dbReference type="EMBL" id="SMB99162.1"/>
    </source>
</evidence>
<protein>
    <submittedName>
        <fullName evidence="7">RNA polymerase, sigma-24 subunit, ECF subfamily</fullName>
    </submittedName>
</protein>
<dbReference type="RefSeq" id="WP_084447128.1">
    <property type="nucleotide sequence ID" value="NZ_FWWW01000091.1"/>
</dbReference>
<dbReference type="SUPFAM" id="SSF88946">
    <property type="entry name" value="Sigma2 domain of RNA polymerase sigma factors"/>
    <property type="match status" value="1"/>
</dbReference>
<dbReference type="GO" id="GO:0003677">
    <property type="term" value="F:DNA binding"/>
    <property type="evidence" value="ECO:0007669"/>
    <property type="project" value="InterPro"/>
</dbReference>
<dbReference type="GO" id="GO:0016987">
    <property type="term" value="F:sigma factor activity"/>
    <property type="evidence" value="ECO:0007669"/>
    <property type="project" value="UniProtKB-KW"/>
</dbReference>
<accession>A0A1W1W0K0</accession>
<dbReference type="STRING" id="645990.SAMN00120144_0045"/>
<dbReference type="InterPro" id="IPR014284">
    <property type="entry name" value="RNA_pol_sigma-70_dom"/>
</dbReference>
<dbReference type="Proteomes" id="UP000192266">
    <property type="component" value="Unassembled WGS sequence"/>
</dbReference>
<dbReference type="InterPro" id="IPR007627">
    <property type="entry name" value="RNA_pol_sigma70_r2"/>
</dbReference>
<dbReference type="AlphaFoldDB" id="A0A1W1W0K0"/>
<dbReference type="Pfam" id="PF08281">
    <property type="entry name" value="Sigma70_r4_2"/>
    <property type="match status" value="1"/>
</dbReference>
<dbReference type="GO" id="GO:0006352">
    <property type="term" value="P:DNA-templated transcription initiation"/>
    <property type="evidence" value="ECO:0007669"/>
    <property type="project" value="InterPro"/>
</dbReference>
<keyword evidence="4" id="KW-0804">Transcription</keyword>
<sequence>MRVLSSAASNSPRFYSAWDDDALVSALESGDENAFAHIYERYWQRLYELTHRKLGSGADAEEVVQDVFVGLWHKRSVAHIHKLDVYLFTAAKYKIIDRIRSRIAHEGYVASAAPRSALADCTTEEMMGAADLSAALAASVGSLPANTQAVFRLSREQYQSVPEIAVRLNLAPKTVEYHLTRALRFLRTRLKDFLVFLLLFSQLPF</sequence>
<evidence type="ECO:0000313" key="8">
    <source>
        <dbReference type="Proteomes" id="UP000192266"/>
    </source>
</evidence>
<dbReference type="NCBIfam" id="TIGR02937">
    <property type="entry name" value="sigma70-ECF"/>
    <property type="match status" value="1"/>
</dbReference>
<keyword evidence="3" id="KW-0731">Sigma factor</keyword>
<dbReference type="InterPro" id="IPR013325">
    <property type="entry name" value="RNA_pol_sigma_r2"/>
</dbReference>
<gene>
    <name evidence="7" type="ORF">SAMN00120144_0045</name>
</gene>
<evidence type="ECO:0000256" key="2">
    <source>
        <dbReference type="ARBA" id="ARBA00023015"/>
    </source>
</evidence>
<keyword evidence="2" id="KW-0805">Transcription regulation</keyword>
<dbReference type="InterPro" id="IPR013324">
    <property type="entry name" value="RNA_pol_sigma_r3/r4-like"/>
</dbReference>
<evidence type="ECO:0000256" key="4">
    <source>
        <dbReference type="ARBA" id="ARBA00023163"/>
    </source>
</evidence>
<dbReference type="PANTHER" id="PTHR43133">
    <property type="entry name" value="RNA POLYMERASE ECF-TYPE SIGMA FACTO"/>
    <property type="match status" value="1"/>
</dbReference>
<dbReference type="InterPro" id="IPR039425">
    <property type="entry name" value="RNA_pol_sigma-70-like"/>
</dbReference>
<name>A0A1W1W0K0_9BACT</name>
<dbReference type="EMBL" id="FWWW01000091">
    <property type="protein sequence ID" value="SMB99162.1"/>
    <property type="molecule type" value="Genomic_DNA"/>
</dbReference>
<dbReference type="Pfam" id="PF04542">
    <property type="entry name" value="Sigma70_r2"/>
    <property type="match status" value="1"/>
</dbReference>
<organism evidence="7 8">
    <name type="scientific">Hymenobacter roseosalivarius DSM 11622</name>
    <dbReference type="NCBI Taxonomy" id="645990"/>
    <lineage>
        <taxon>Bacteria</taxon>
        <taxon>Pseudomonadati</taxon>
        <taxon>Bacteroidota</taxon>
        <taxon>Cytophagia</taxon>
        <taxon>Cytophagales</taxon>
        <taxon>Hymenobacteraceae</taxon>
        <taxon>Hymenobacter</taxon>
    </lineage>
</organism>
<dbReference type="SUPFAM" id="SSF88659">
    <property type="entry name" value="Sigma3 and sigma4 domains of RNA polymerase sigma factors"/>
    <property type="match status" value="1"/>
</dbReference>
<comment type="similarity">
    <text evidence="1">Belongs to the sigma-70 factor family. ECF subfamily.</text>
</comment>
<dbReference type="Gene3D" id="1.10.10.10">
    <property type="entry name" value="Winged helix-like DNA-binding domain superfamily/Winged helix DNA-binding domain"/>
    <property type="match status" value="1"/>
</dbReference>
<evidence type="ECO:0000256" key="3">
    <source>
        <dbReference type="ARBA" id="ARBA00023082"/>
    </source>
</evidence>
<dbReference type="PANTHER" id="PTHR43133:SF46">
    <property type="entry name" value="RNA POLYMERASE SIGMA-70 FACTOR ECF SUBFAMILY"/>
    <property type="match status" value="1"/>
</dbReference>
<evidence type="ECO:0000259" key="5">
    <source>
        <dbReference type="Pfam" id="PF04542"/>
    </source>
</evidence>
<dbReference type="InterPro" id="IPR036388">
    <property type="entry name" value="WH-like_DNA-bd_sf"/>
</dbReference>
<proteinExistence type="inferred from homology"/>
<reference evidence="7 8" key="1">
    <citation type="submission" date="2017-04" db="EMBL/GenBank/DDBJ databases">
        <authorList>
            <person name="Afonso C.L."/>
            <person name="Miller P.J."/>
            <person name="Scott M.A."/>
            <person name="Spackman E."/>
            <person name="Goraichik I."/>
            <person name="Dimitrov K.M."/>
            <person name="Suarez D.L."/>
            <person name="Swayne D.E."/>
        </authorList>
    </citation>
    <scope>NUCLEOTIDE SEQUENCE [LARGE SCALE GENOMIC DNA]</scope>
    <source>
        <strain evidence="7 8">DSM 11622</strain>
    </source>
</reference>
<dbReference type="InterPro" id="IPR013249">
    <property type="entry name" value="RNA_pol_sigma70_r4_t2"/>
</dbReference>
<keyword evidence="8" id="KW-1185">Reference proteome</keyword>
<feature type="domain" description="RNA polymerase sigma factor 70 region 4 type 2" evidence="6">
    <location>
        <begin position="135"/>
        <end position="186"/>
    </location>
</feature>
<feature type="domain" description="RNA polymerase sigma-70 region 2" evidence="5">
    <location>
        <begin position="38"/>
        <end position="102"/>
    </location>
</feature>
<dbReference type="OrthoDB" id="764811at2"/>
<evidence type="ECO:0000256" key="1">
    <source>
        <dbReference type="ARBA" id="ARBA00010641"/>
    </source>
</evidence>
<dbReference type="Gene3D" id="1.10.1740.10">
    <property type="match status" value="1"/>
</dbReference>